<dbReference type="Proteomes" id="UP001198571">
    <property type="component" value="Unassembled WGS sequence"/>
</dbReference>
<organism evidence="2 3">
    <name type="scientific">Pseudogemmobacter faecipullorum</name>
    <dbReference type="NCBI Taxonomy" id="2755041"/>
    <lineage>
        <taxon>Bacteria</taxon>
        <taxon>Pseudomonadati</taxon>
        <taxon>Pseudomonadota</taxon>
        <taxon>Alphaproteobacteria</taxon>
        <taxon>Rhodobacterales</taxon>
        <taxon>Paracoccaceae</taxon>
        <taxon>Pseudogemmobacter</taxon>
    </lineage>
</organism>
<gene>
    <name evidence="2" type="ORF">H0485_18000</name>
</gene>
<sequence length="795" mass="82818">MSDADMMGLIIKLEAQTRNLQRDFARANSIQARAARQMEAKAKQSADNIARTYEGLGGRIGNAFRNISLPQVAGMLGMGAGIGVAGAVGAVRNLTKEMAELSNEAKRAGIGLEAFQEWKFVAEQNRIGIDALTDGFKELHIRAGEFFLDGTGAGAEAFKKLGYSAEELKGKLKDPSNLMVEILERLSQLDQASQSFLLEEIFGGAGGEQFSALLGQGEAALRQTIQRAHETGAVLDEELIRKAAEVDAKWLAMTATASNWAKATIIGLVATGAELVDLRARMDELFPDEAAGRAVLGDGVYDALAQDRDALEAVSHDVEALRAQYDSLGHEAIGTASQMSALADQLDAMGMADQAAIIRSYAEGLREVARDYAQGAITADEFAEKIQAVQRDAETAFTALQDVDGVSFTRAIAEMQRMGGVMTGLIGLARTLRGSLPGAASPTDPATPIVGTVDSLMPPNPATYVAASPRPNARPDGWEADMDGDGVPDALQESSKSKGGGGATASDEFARVVQGLNQKRIALEAEAVALVAAREAGTGYADAIELARTRAELLNAAQQAGKQITPALTAEIDRLAQAHVAAGNAAQKAADDLQAVEDRGKKGADALSDVFTSVLTGAASAEEALAGLLMEIAKAQLNKMFVNMFTGGAGGGIGEFVGGLLGFADGGFTGPGGKYEPAGVVHKGEYVFSKETVQRLGAANLDRLHQSARKGYASGGLVGDAGKIAQAASARSVDSARASAPQITISAPVTVNASGGTPEANADLAAQVAKQSEAMFRALVQNEIVKQMRPGGMLR</sequence>
<name>A0ABS8CR62_9RHOB</name>
<protein>
    <submittedName>
        <fullName evidence="2">Uncharacterized protein</fullName>
    </submittedName>
</protein>
<reference evidence="2 3" key="1">
    <citation type="submission" date="2020-07" db="EMBL/GenBank/DDBJ databases">
        <title>Pseudogemmobacter sp. nov., isolated from poultry manure in Taiwan.</title>
        <authorList>
            <person name="Lin S.-Y."/>
            <person name="Tang Y.-S."/>
            <person name="Young C.-C."/>
        </authorList>
    </citation>
    <scope>NUCLEOTIDE SEQUENCE [LARGE SCALE GENOMIC DNA]</scope>
    <source>
        <strain evidence="2 3">CC-YST710</strain>
    </source>
</reference>
<evidence type="ECO:0000256" key="1">
    <source>
        <dbReference type="SAM" id="MobiDB-lite"/>
    </source>
</evidence>
<evidence type="ECO:0000313" key="3">
    <source>
        <dbReference type="Proteomes" id="UP001198571"/>
    </source>
</evidence>
<evidence type="ECO:0000313" key="2">
    <source>
        <dbReference type="EMBL" id="MCB5411887.1"/>
    </source>
</evidence>
<comment type="caution">
    <text evidence="2">The sequence shown here is derived from an EMBL/GenBank/DDBJ whole genome shotgun (WGS) entry which is preliminary data.</text>
</comment>
<feature type="region of interest" description="Disordered" evidence="1">
    <location>
        <begin position="460"/>
        <end position="505"/>
    </location>
</feature>
<dbReference type="EMBL" id="JACDXX010000022">
    <property type="protein sequence ID" value="MCB5411887.1"/>
    <property type="molecule type" value="Genomic_DNA"/>
</dbReference>
<accession>A0ABS8CR62</accession>
<proteinExistence type="predicted"/>
<keyword evidence="3" id="KW-1185">Reference proteome</keyword>